<evidence type="ECO:0000256" key="2">
    <source>
        <dbReference type="ARBA" id="ARBA00022741"/>
    </source>
</evidence>
<keyword evidence="3 9" id="KW-0418">Kinase</keyword>
<keyword evidence="7" id="KW-0472">Membrane</keyword>
<keyword evidence="5" id="KW-0829">Tyrosine-protein kinase</keyword>
<gene>
    <name evidence="9" type="primary">ywqD_2</name>
    <name evidence="9" type="ORF">KS4_30310</name>
</gene>
<evidence type="ECO:0000259" key="8">
    <source>
        <dbReference type="Pfam" id="PF13614"/>
    </source>
</evidence>
<keyword evidence="7" id="KW-1133">Transmembrane helix</keyword>
<evidence type="ECO:0000256" key="7">
    <source>
        <dbReference type="SAM" id="Phobius"/>
    </source>
</evidence>
<dbReference type="PANTHER" id="PTHR32309">
    <property type="entry name" value="TYROSINE-PROTEIN KINASE"/>
    <property type="match status" value="1"/>
</dbReference>
<dbReference type="EC" id="2.7.10.2" evidence="9"/>
<dbReference type="GO" id="GO:0004715">
    <property type="term" value="F:non-membrane spanning protein tyrosine kinase activity"/>
    <property type="evidence" value="ECO:0007669"/>
    <property type="project" value="UniProtKB-EC"/>
</dbReference>
<keyword evidence="7" id="KW-0812">Transmembrane</keyword>
<keyword evidence="1 9" id="KW-0808">Transferase</keyword>
<dbReference type="InterPro" id="IPR005702">
    <property type="entry name" value="Wzc-like_C"/>
</dbReference>
<dbReference type="SUPFAM" id="SSF52540">
    <property type="entry name" value="P-loop containing nucleoside triphosphate hydrolases"/>
    <property type="match status" value="1"/>
</dbReference>
<keyword evidence="2" id="KW-0547">Nucleotide-binding</keyword>
<dbReference type="Proteomes" id="UP000317369">
    <property type="component" value="Chromosome"/>
</dbReference>
<keyword evidence="6" id="KW-0175">Coiled coil</keyword>
<protein>
    <submittedName>
        <fullName evidence="9">Tyrosine-protein kinase YwqD</fullName>
        <ecNumber evidence="9">2.7.10.2</ecNumber>
    </submittedName>
</protein>
<dbReference type="Gene3D" id="3.40.50.300">
    <property type="entry name" value="P-loop containing nucleotide triphosphate hydrolases"/>
    <property type="match status" value="1"/>
</dbReference>
<dbReference type="CDD" id="cd05387">
    <property type="entry name" value="BY-kinase"/>
    <property type="match status" value="1"/>
</dbReference>
<dbReference type="InterPro" id="IPR027417">
    <property type="entry name" value="P-loop_NTPase"/>
</dbReference>
<dbReference type="KEGG" id="pcor:KS4_30310"/>
<keyword evidence="4" id="KW-0067">ATP-binding</keyword>
<organism evidence="9 10">
    <name type="scientific">Poriferisphaera corsica</name>
    <dbReference type="NCBI Taxonomy" id="2528020"/>
    <lineage>
        <taxon>Bacteria</taxon>
        <taxon>Pseudomonadati</taxon>
        <taxon>Planctomycetota</taxon>
        <taxon>Phycisphaerae</taxon>
        <taxon>Phycisphaerales</taxon>
        <taxon>Phycisphaeraceae</taxon>
        <taxon>Poriferisphaera</taxon>
    </lineage>
</organism>
<sequence length="747" mass="82974">MGINAVMNNNNTNVPASAANPLGNKFKPVDPVKILRQYLWLIIPVCLLSPIFAGGVWFIWNKTAPKWQSKQVFQVQAGNVDVRKASMDDLSTGQINMIEAYMQTQSMRMQSEDVFASALNNPDLKKTDWYLSFNDKKPQMVKSLKNEVIGTYIPRDSLLIVLSASTKNGDDSKEIVAAVRDAYLRSLQTSSVGDRRLAEAALVEELKRAEQAIERLNRNIQTYASEKNVVLQRQSSIDLQVKEYTEQLVQLEASLIMTKKTYDILVAQQSSGDLNNFPPEDEQAVDQLPIILGMQQQLNSLESDLKAHLRMYPKNHQTSIYKQNLYEEALDKLSRERNQRLRDIQAAKISEAQNGIETFTNQISGVRPNLDRAQKELTDLSSNIQFYQNLIAQRDAEMLNKEKTQQALNDLRLSLNRSDLDRVQAIGRVTAPILVSPKITVIVPVITFLLVGTAIGLIFLKEVLNQYISSPGDVKLINGAELLSVIPSSTEDKQSKSPIERIVLNHPTSLIAESYRQTRTAILRKMERSGYKTLMIVAAQPGSGASVNIHNIATSLSVNGKNVVILDANIRKPNQHILCNTNSNLGWTDLITGHGDLSNIICDSNNSEPALVPVGNTTVAPEAFESKDFRELLTNLEARYDYVIIDAPPLLLTSDSQILSKIVDAVAIVVHAAQDKRGMVERLQNKMRGNRAELLGLILNGVQSSAGGYFKKNYEAFHRYSASANERGNASRAAAVSAMQDQTDSNA</sequence>
<dbReference type="OrthoDB" id="9794577at2"/>
<dbReference type="PANTHER" id="PTHR32309:SF31">
    <property type="entry name" value="CAPSULAR EXOPOLYSACCHARIDE FAMILY"/>
    <property type="match status" value="1"/>
</dbReference>
<feature type="transmembrane region" description="Helical" evidence="7">
    <location>
        <begin position="38"/>
        <end position="60"/>
    </location>
</feature>
<evidence type="ECO:0000256" key="5">
    <source>
        <dbReference type="ARBA" id="ARBA00023137"/>
    </source>
</evidence>
<dbReference type="GO" id="GO:0005524">
    <property type="term" value="F:ATP binding"/>
    <property type="evidence" value="ECO:0007669"/>
    <property type="project" value="UniProtKB-KW"/>
</dbReference>
<reference evidence="9 10" key="1">
    <citation type="submission" date="2019-02" db="EMBL/GenBank/DDBJ databases">
        <title>Deep-cultivation of Planctomycetes and their phenomic and genomic characterization uncovers novel biology.</title>
        <authorList>
            <person name="Wiegand S."/>
            <person name="Jogler M."/>
            <person name="Boedeker C."/>
            <person name="Pinto D."/>
            <person name="Vollmers J."/>
            <person name="Rivas-Marin E."/>
            <person name="Kohn T."/>
            <person name="Peeters S.H."/>
            <person name="Heuer A."/>
            <person name="Rast P."/>
            <person name="Oberbeckmann S."/>
            <person name="Bunk B."/>
            <person name="Jeske O."/>
            <person name="Meyerdierks A."/>
            <person name="Storesund J.E."/>
            <person name="Kallscheuer N."/>
            <person name="Luecker S."/>
            <person name="Lage O.M."/>
            <person name="Pohl T."/>
            <person name="Merkel B.J."/>
            <person name="Hornburger P."/>
            <person name="Mueller R.-W."/>
            <person name="Bruemmer F."/>
            <person name="Labrenz M."/>
            <person name="Spormann A.M."/>
            <person name="Op den Camp H."/>
            <person name="Overmann J."/>
            <person name="Amann R."/>
            <person name="Jetten M.S.M."/>
            <person name="Mascher T."/>
            <person name="Medema M.H."/>
            <person name="Devos D.P."/>
            <person name="Kaster A.-K."/>
            <person name="Ovreas L."/>
            <person name="Rohde M."/>
            <person name="Galperin M.Y."/>
            <person name="Jogler C."/>
        </authorList>
    </citation>
    <scope>NUCLEOTIDE SEQUENCE [LARGE SCALE GENOMIC DNA]</scope>
    <source>
        <strain evidence="9 10">KS4</strain>
    </source>
</reference>
<dbReference type="Pfam" id="PF13614">
    <property type="entry name" value="AAA_31"/>
    <property type="match status" value="1"/>
</dbReference>
<evidence type="ECO:0000256" key="6">
    <source>
        <dbReference type="SAM" id="Coils"/>
    </source>
</evidence>
<name>A0A517YXJ7_9BACT</name>
<dbReference type="InterPro" id="IPR025669">
    <property type="entry name" value="AAA_dom"/>
</dbReference>
<evidence type="ECO:0000256" key="1">
    <source>
        <dbReference type="ARBA" id="ARBA00022679"/>
    </source>
</evidence>
<dbReference type="EMBL" id="CP036425">
    <property type="protein sequence ID" value="QDU34954.1"/>
    <property type="molecule type" value="Genomic_DNA"/>
</dbReference>
<dbReference type="AlphaFoldDB" id="A0A517YXJ7"/>
<evidence type="ECO:0000313" key="10">
    <source>
        <dbReference type="Proteomes" id="UP000317369"/>
    </source>
</evidence>
<keyword evidence="10" id="KW-1185">Reference proteome</keyword>
<feature type="coiled-coil region" evidence="6">
    <location>
        <begin position="199"/>
        <end position="233"/>
    </location>
</feature>
<feature type="domain" description="AAA" evidence="8">
    <location>
        <begin position="533"/>
        <end position="672"/>
    </location>
</feature>
<evidence type="ECO:0000313" key="9">
    <source>
        <dbReference type="EMBL" id="QDU34954.1"/>
    </source>
</evidence>
<evidence type="ECO:0000256" key="4">
    <source>
        <dbReference type="ARBA" id="ARBA00022840"/>
    </source>
</evidence>
<proteinExistence type="predicted"/>
<dbReference type="InterPro" id="IPR050445">
    <property type="entry name" value="Bact_polysacc_biosynth/exp"/>
</dbReference>
<dbReference type="NCBIfam" id="TIGR01007">
    <property type="entry name" value="eps_fam"/>
    <property type="match status" value="1"/>
</dbReference>
<evidence type="ECO:0000256" key="3">
    <source>
        <dbReference type="ARBA" id="ARBA00022777"/>
    </source>
</evidence>
<accession>A0A517YXJ7</accession>